<dbReference type="InterPro" id="IPR058240">
    <property type="entry name" value="rSAM_sf"/>
</dbReference>
<evidence type="ECO:0000256" key="2">
    <source>
        <dbReference type="ARBA" id="ARBA00009777"/>
    </source>
</evidence>
<reference evidence="10" key="1">
    <citation type="submission" date="2018-06" db="EMBL/GenBank/DDBJ databases">
        <authorList>
            <person name="Zhirakovskaya E."/>
        </authorList>
    </citation>
    <scope>NUCLEOTIDE SEQUENCE</scope>
</reference>
<organism evidence="10">
    <name type="scientific">hydrothermal vent metagenome</name>
    <dbReference type="NCBI Taxonomy" id="652676"/>
    <lineage>
        <taxon>unclassified sequences</taxon>
        <taxon>metagenomes</taxon>
        <taxon>ecological metagenomes</taxon>
    </lineage>
</organism>
<feature type="domain" description="Radical SAM core" evidence="9">
    <location>
        <begin position="13"/>
        <end position="226"/>
    </location>
</feature>
<keyword evidence="4" id="KW-0949">S-adenosyl-L-methionine</keyword>
<dbReference type="InterPro" id="IPR034457">
    <property type="entry name" value="Organic_radical-activating"/>
</dbReference>
<evidence type="ECO:0000256" key="1">
    <source>
        <dbReference type="ARBA" id="ARBA00001966"/>
    </source>
</evidence>
<evidence type="ECO:0000256" key="3">
    <source>
        <dbReference type="ARBA" id="ARBA00022485"/>
    </source>
</evidence>
<dbReference type="CDD" id="cd01335">
    <property type="entry name" value="Radical_SAM"/>
    <property type="match status" value="1"/>
</dbReference>
<dbReference type="SFLD" id="SFLDG01094">
    <property type="entry name" value="Uncharacterised_Radical_SAM_Su"/>
    <property type="match status" value="1"/>
</dbReference>
<dbReference type="EMBL" id="UOGJ01000036">
    <property type="protein sequence ID" value="VAX35202.1"/>
    <property type="molecule type" value="Genomic_DNA"/>
</dbReference>
<comment type="similarity">
    <text evidence="2">Belongs to the organic radical-activating enzymes family.</text>
</comment>
<dbReference type="InterPro" id="IPR013785">
    <property type="entry name" value="Aldolase_TIM"/>
</dbReference>
<evidence type="ECO:0000256" key="8">
    <source>
        <dbReference type="ARBA" id="ARBA00023014"/>
    </source>
</evidence>
<keyword evidence="8" id="KW-0411">Iron-sulfur</keyword>
<dbReference type="EC" id="1.97.1.4" evidence="10"/>
<evidence type="ECO:0000313" key="10">
    <source>
        <dbReference type="EMBL" id="VAX35202.1"/>
    </source>
</evidence>
<dbReference type="SFLD" id="SFLDS00029">
    <property type="entry name" value="Radical_SAM"/>
    <property type="match status" value="1"/>
</dbReference>
<accession>A0A3B1D393</accession>
<dbReference type="GO" id="GO:0046872">
    <property type="term" value="F:metal ion binding"/>
    <property type="evidence" value="ECO:0007669"/>
    <property type="project" value="UniProtKB-KW"/>
</dbReference>
<protein>
    <submittedName>
        <fullName evidence="10">Ribonucleotide reductase of class III (Anaerobic), activating protein</fullName>
        <ecNumber evidence="10">1.97.1.4</ecNumber>
    </submittedName>
</protein>
<keyword evidence="6 10" id="KW-0560">Oxidoreductase</keyword>
<gene>
    <name evidence="10" type="ORF">MNBD_UNCLBAC01-2008</name>
</gene>
<dbReference type="SUPFAM" id="SSF102114">
    <property type="entry name" value="Radical SAM enzymes"/>
    <property type="match status" value="1"/>
</dbReference>
<name>A0A3B1D393_9ZZZZ</name>
<dbReference type="PROSITE" id="PS01087">
    <property type="entry name" value="RADICAL_ACTIVATING"/>
    <property type="match status" value="1"/>
</dbReference>
<evidence type="ECO:0000256" key="7">
    <source>
        <dbReference type="ARBA" id="ARBA00023004"/>
    </source>
</evidence>
<evidence type="ECO:0000256" key="4">
    <source>
        <dbReference type="ARBA" id="ARBA00022691"/>
    </source>
</evidence>
<evidence type="ECO:0000259" key="9">
    <source>
        <dbReference type="PROSITE" id="PS51918"/>
    </source>
</evidence>
<keyword evidence="7" id="KW-0408">Iron</keyword>
<dbReference type="PANTHER" id="PTHR30352">
    <property type="entry name" value="PYRUVATE FORMATE-LYASE-ACTIVATING ENZYME"/>
    <property type="match status" value="1"/>
</dbReference>
<keyword evidence="3" id="KW-0004">4Fe-4S</keyword>
<dbReference type="GO" id="GO:0043365">
    <property type="term" value="F:[formate-C-acetyltransferase]-activating enzyme activity"/>
    <property type="evidence" value="ECO:0007669"/>
    <property type="project" value="UniProtKB-EC"/>
</dbReference>
<evidence type="ECO:0000256" key="6">
    <source>
        <dbReference type="ARBA" id="ARBA00023002"/>
    </source>
</evidence>
<dbReference type="GO" id="GO:0051539">
    <property type="term" value="F:4 iron, 4 sulfur cluster binding"/>
    <property type="evidence" value="ECO:0007669"/>
    <property type="project" value="UniProtKB-KW"/>
</dbReference>
<comment type="cofactor">
    <cofactor evidence="1">
        <name>[4Fe-4S] cluster</name>
        <dbReference type="ChEBI" id="CHEBI:49883"/>
    </cofactor>
</comment>
<dbReference type="InterPro" id="IPR012840">
    <property type="entry name" value="NrdG2"/>
</dbReference>
<dbReference type="PANTHER" id="PTHR30352:SF13">
    <property type="entry name" value="GLYCYL-RADICAL ENZYME ACTIVATING ENZYME YJJW-RELATED"/>
    <property type="match status" value="1"/>
</dbReference>
<dbReference type="Gene3D" id="3.20.20.70">
    <property type="entry name" value="Aldolase class I"/>
    <property type="match status" value="1"/>
</dbReference>
<dbReference type="InterPro" id="IPR001989">
    <property type="entry name" value="Radical_activat_CS"/>
</dbReference>
<dbReference type="NCBIfam" id="TIGR02495">
    <property type="entry name" value="NrdG2"/>
    <property type="match status" value="1"/>
</dbReference>
<proteinExistence type="inferred from homology"/>
<sequence>MQIGGIQKCSLIDYPGKVSTVIFTQGCNFRCPYCHNSSLVSLKKNNSAITEEGFFNFLKTRIGKIEGVVVSGGEPTIHKDIKRFLKKIKNLGFFVKLDTNGSNPRVLREVIDKDLVDFIAMDVKTSIENYCKAIGVSINKNLIMESIQAIKNSSINYQFRTTVVKSLCNEEDIKDIVSLIGNVKQYVLQKFCGSTAVLDRKILFQEEYSNKQFEAFKRKYEIILTEG</sequence>
<dbReference type="AlphaFoldDB" id="A0A3B1D393"/>
<keyword evidence="5" id="KW-0479">Metal-binding</keyword>
<dbReference type="Pfam" id="PF04055">
    <property type="entry name" value="Radical_SAM"/>
    <property type="match status" value="1"/>
</dbReference>
<dbReference type="SFLD" id="SFLDG01067">
    <property type="entry name" value="SPASM/twitch_domain_containing"/>
    <property type="match status" value="1"/>
</dbReference>
<dbReference type="InterPro" id="IPR007197">
    <property type="entry name" value="rSAM"/>
</dbReference>
<dbReference type="PROSITE" id="PS51918">
    <property type="entry name" value="RADICAL_SAM"/>
    <property type="match status" value="1"/>
</dbReference>
<evidence type="ECO:0000256" key="5">
    <source>
        <dbReference type="ARBA" id="ARBA00022723"/>
    </source>
</evidence>